<evidence type="ECO:0000256" key="2">
    <source>
        <dbReference type="ARBA" id="ARBA00023125"/>
    </source>
</evidence>
<organism evidence="6 7">
    <name type="scientific">Saccharopolyspora hirsuta</name>
    <dbReference type="NCBI Taxonomy" id="1837"/>
    <lineage>
        <taxon>Bacteria</taxon>
        <taxon>Bacillati</taxon>
        <taxon>Actinomycetota</taxon>
        <taxon>Actinomycetes</taxon>
        <taxon>Pseudonocardiales</taxon>
        <taxon>Pseudonocardiaceae</taxon>
        <taxon>Saccharopolyspora</taxon>
    </lineage>
</organism>
<dbReference type="AlphaFoldDB" id="A0A5M7C1A6"/>
<dbReference type="InterPro" id="IPR050109">
    <property type="entry name" value="HTH-type_TetR-like_transc_reg"/>
</dbReference>
<feature type="DNA-binding region" description="H-T-H motif" evidence="4">
    <location>
        <begin position="45"/>
        <end position="64"/>
    </location>
</feature>
<dbReference type="OrthoDB" id="3173376at2"/>
<name>A0A5M7C1A6_SACHI</name>
<gene>
    <name evidence="6" type="ORF">F1721_11105</name>
</gene>
<dbReference type="Proteomes" id="UP000323946">
    <property type="component" value="Unassembled WGS sequence"/>
</dbReference>
<dbReference type="InterPro" id="IPR001647">
    <property type="entry name" value="HTH_TetR"/>
</dbReference>
<dbReference type="Pfam" id="PF13305">
    <property type="entry name" value="TetR_C_33"/>
    <property type="match status" value="1"/>
</dbReference>
<keyword evidence="1" id="KW-0805">Transcription regulation</keyword>
<feature type="domain" description="HTH tetR-type" evidence="5">
    <location>
        <begin position="22"/>
        <end position="82"/>
    </location>
</feature>
<keyword evidence="3" id="KW-0804">Transcription</keyword>
<dbReference type="GO" id="GO:0000976">
    <property type="term" value="F:transcription cis-regulatory region binding"/>
    <property type="evidence" value="ECO:0007669"/>
    <property type="project" value="TreeGrafter"/>
</dbReference>
<evidence type="ECO:0000313" key="6">
    <source>
        <dbReference type="EMBL" id="KAA5834247.1"/>
    </source>
</evidence>
<evidence type="ECO:0000313" key="7">
    <source>
        <dbReference type="Proteomes" id="UP000323946"/>
    </source>
</evidence>
<dbReference type="EMBL" id="VWPH01000005">
    <property type="protein sequence ID" value="KAA5834247.1"/>
    <property type="molecule type" value="Genomic_DNA"/>
</dbReference>
<protein>
    <submittedName>
        <fullName evidence="6">TetR/AcrR family transcriptional regulator</fullName>
    </submittedName>
</protein>
<reference evidence="6 7" key="1">
    <citation type="submission" date="2019-09" db="EMBL/GenBank/DDBJ databases">
        <title>Draft genome sequence of the thermophilic Saccharopolyspora hirsuta VKM Ac-666T.</title>
        <authorList>
            <person name="Lobastova T.G."/>
            <person name="Fokina V."/>
            <person name="Bragin E.Y."/>
            <person name="Shtratnikova V.Y."/>
            <person name="Starodumova I.P."/>
            <person name="Tarlachkov S.V."/>
            <person name="Donova M.V."/>
        </authorList>
    </citation>
    <scope>NUCLEOTIDE SEQUENCE [LARGE SCALE GENOMIC DNA]</scope>
    <source>
        <strain evidence="6 7">VKM Ac-666</strain>
    </source>
</reference>
<dbReference type="Gene3D" id="1.10.357.10">
    <property type="entry name" value="Tetracycline Repressor, domain 2"/>
    <property type="match status" value="1"/>
</dbReference>
<evidence type="ECO:0000256" key="3">
    <source>
        <dbReference type="ARBA" id="ARBA00023163"/>
    </source>
</evidence>
<dbReference type="InterPro" id="IPR036271">
    <property type="entry name" value="Tet_transcr_reg_TetR-rel_C_sf"/>
</dbReference>
<dbReference type="Pfam" id="PF00440">
    <property type="entry name" value="TetR_N"/>
    <property type="match status" value="1"/>
</dbReference>
<dbReference type="InterPro" id="IPR009057">
    <property type="entry name" value="Homeodomain-like_sf"/>
</dbReference>
<keyword evidence="2 4" id="KW-0238">DNA-binding</keyword>
<dbReference type="GO" id="GO:0003700">
    <property type="term" value="F:DNA-binding transcription factor activity"/>
    <property type="evidence" value="ECO:0007669"/>
    <property type="project" value="TreeGrafter"/>
</dbReference>
<dbReference type="SUPFAM" id="SSF46689">
    <property type="entry name" value="Homeodomain-like"/>
    <property type="match status" value="1"/>
</dbReference>
<dbReference type="PROSITE" id="PS50977">
    <property type="entry name" value="HTH_TETR_2"/>
    <property type="match status" value="1"/>
</dbReference>
<dbReference type="PRINTS" id="PR00455">
    <property type="entry name" value="HTHTETR"/>
</dbReference>
<dbReference type="PANTHER" id="PTHR30055:SF220">
    <property type="entry name" value="TETR-FAMILY REGULATORY PROTEIN"/>
    <property type="match status" value="1"/>
</dbReference>
<proteinExistence type="predicted"/>
<sequence>MPVPIRSCQWQDGGVTRPYHHGDLRAALLSAAVEMIADHGTAQLSLRELARRAGVSHAAPRHHFGDKPGLFTALAAEGQQLLTEELLAAAPDLREMGVRYVGFAVRHPGHFEVMQRPDLWRADDPDLLAAKAATARALRAGLPAGLGEAEAERAALAAWSLAHGFATLTLSGTLPPQVRDRDTAEAFREIAGLLEVRR</sequence>
<dbReference type="SUPFAM" id="SSF48498">
    <property type="entry name" value="Tetracyclin repressor-like, C-terminal domain"/>
    <property type="match status" value="1"/>
</dbReference>
<evidence type="ECO:0000259" key="5">
    <source>
        <dbReference type="PROSITE" id="PS50977"/>
    </source>
</evidence>
<accession>A0A5M7C1A6</accession>
<dbReference type="PANTHER" id="PTHR30055">
    <property type="entry name" value="HTH-TYPE TRANSCRIPTIONAL REGULATOR RUTR"/>
    <property type="match status" value="1"/>
</dbReference>
<keyword evidence="7" id="KW-1185">Reference proteome</keyword>
<evidence type="ECO:0000256" key="1">
    <source>
        <dbReference type="ARBA" id="ARBA00023015"/>
    </source>
</evidence>
<dbReference type="InterPro" id="IPR025996">
    <property type="entry name" value="MT1864/Rv1816-like_C"/>
</dbReference>
<comment type="caution">
    <text evidence="6">The sequence shown here is derived from an EMBL/GenBank/DDBJ whole genome shotgun (WGS) entry which is preliminary data.</text>
</comment>
<evidence type="ECO:0000256" key="4">
    <source>
        <dbReference type="PROSITE-ProRule" id="PRU00335"/>
    </source>
</evidence>